<dbReference type="OrthoDB" id="33861at2"/>
<reference evidence="5" key="1">
    <citation type="submission" date="2011-12" db="EMBL/GenBank/DDBJ databases">
        <title>Complete sequence of Clostridium clariflavum DSM 19732.</title>
        <authorList>
            <consortium name="US DOE Joint Genome Institute"/>
            <person name="Lucas S."/>
            <person name="Han J."/>
            <person name="Lapidus A."/>
            <person name="Cheng J.-F."/>
            <person name="Goodwin L."/>
            <person name="Pitluck S."/>
            <person name="Peters L."/>
            <person name="Teshima H."/>
            <person name="Detter J.C."/>
            <person name="Han C."/>
            <person name="Tapia R."/>
            <person name="Land M."/>
            <person name="Hauser L."/>
            <person name="Kyrpides N."/>
            <person name="Ivanova N."/>
            <person name="Pagani I."/>
            <person name="Kitzmiller T."/>
            <person name="Lynd L."/>
            <person name="Izquierdo J."/>
            <person name="Woyke T."/>
        </authorList>
    </citation>
    <scope>NUCLEOTIDE SEQUENCE [LARGE SCALE GENOMIC DNA]</scope>
    <source>
        <strain evidence="5">DSM 19732 / NBRC 101661 / EBR45</strain>
    </source>
</reference>
<organism evidence="4 5">
    <name type="scientific">Acetivibrio clariflavus (strain DSM 19732 / NBRC 101661 / EBR45)</name>
    <name type="common">Clostridium clariflavum</name>
    <dbReference type="NCBI Taxonomy" id="720554"/>
    <lineage>
        <taxon>Bacteria</taxon>
        <taxon>Bacillati</taxon>
        <taxon>Bacillota</taxon>
        <taxon>Clostridia</taxon>
        <taxon>Eubacteriales</taxon>
        <taxon>Oscillospiraceae</taxon>
        <taxon>Acetivibrio</taxon>
    </lineage>
</organism>
<dbReference type="eggNOG" id="COG2911">
    <property type="taxonomic scope" value="Bacteria"/>
</dbReference>
<gene>
    <name evidence="4" type="ordered locus">Clocl_1192</name>
</gene>
<name>G8LYV1_ACECE</name>
<dbReference type="KEGG" id="ccl:Clocl_1192"/>
<dbReference type="PDBsum" id="6XX1"/>
<evidence type="ECO:0000313" key="5">
    <source>
        <dbReference type="Proteomes" id="UP000005435"/>
    </source>
</evidence>
<dbReference type="PROSITE" id="PS51172">
    <property type="entry name" value="CBM3"/>
    <property type="match status" value="1"/>
</dbReference>
<feature type="region of interest" description="Disordered" evidence="1">
    <location>
        <begin position="63"/>
        <end position="151"/>
    </location>
</feature>
<feature type="transmembrane region" description="Helical" evidence="2">
    <location>
        <begin position="12"/>
        <end position="32"/>
    </location>
</feature>
<accession>G8LYV1</accession>
<dbReference type="Proteomes" id="UP000005435">
    <property type="component" value="Chromosome"/>
</dbReference>
<reference evidence="4 5" key="2">
    <citation type="journal article" date="2012" name="Stand. Genomic Sci.">
        <title>Complete Genome Sequence of Clostridium clariflavum DSM 19732.</title>
        <authorList>
            <person name="Izquierdo J.A."/>
            <person name="Goodwin L."/>
            <person name="Davenport K.W."/>
            <person name="Teshima H."/>
            <person name="Bruce D."/>
            <person name="Detter C."/>
            <person name="Tapia R."/>
            <person name="Han S."/>
            <person name="Land M."/>
            <person name="Hauser L."/>
            <person name="Jeffries C.D."/>
            <person name="Han J."/>
            <person name="Pitluck S."/>
            <person name="Nolan M."/>
            <person name="Chen A."/>
            <person name="Huntemann M."/>
            <person name="Mavromatis K."/>
            <person name="Mikhailova N."/>
            <person name="Liolios K."/>
            <person name="Woyke T."/>
            <person name="Lynd L.R."/>
        </authorList>
    </citation>
    <scope>NUCLEOTIDE SEQUENCE [LARGE SCALE GENOMIC DNA]</scope>
    <source>
        <strain evidence="5">DSM 19732 / NBRC 101661 / EBR45</strain>
    </source>
</reference>
<dbReference type="Gene3D" id="2.60.40.710">
    <property type="entry name" value="Endoglucanase-like"/>
    <property type="match status" value="1"/>
</dbReference>
<dbReference type="InterPro" id="IPR036966">
    <property type="entry name" value="CBM3_sf"/>
</dbReference>
<keyword evidence="6" id="KW-0002">3D-structure</keyword>
<keyword evidence="2" id="KW-0472">Membrane</keyword>
<dbReference type="EMBL" id="CP003065">
    <property type="protein sequence ID" value="AEV67853.1"/>
    <property type="molecule type" value="Genomic_DNA"/>
</dbReference>
<evidence type="ECO:0007829" key="6">
    <source>
        <dbReference type="PDB" id="6XX1"/>
    </source>
</evidence>
<dbReference type="SMR" id="G8LYV1"/>
<keyword evidence="5" id="KW-1185">Reference proteome</keyword>
<dbReference type="Pfam" id="PF00942">
    <property type="entry name" value="CBM_3"/>
    <property type="match status" value="1"/>
</dbReference>
<keyword evidence="2" id="KW-1133">Transmembrane helix</keyword>
<dbReference type="PDB" id="6XX1">
    <property type="method" value="X-ray"/>
    <property type="resolution" value="1.61 A"/>
    <property type="chains" value="A/B/C/D=154-301"/>
</dbReference>
<protein>
    <submittedName>
        <fullName evidence="4">Cellulose binding domain-containing protein</fullName>
    </submittedName>
</protein>
<dbReference type="SUPFAM" id="SSF49384">
    <property type="entry name" value="Carbohydrate-binding domain"/>
    <property type="match status" value="1"/>
</dbReference>
<dbReference type="AlphaFoldDB" id="G8LYV1"/>
<dbReference type="RefSeq" id="WP_014254470.1">
    <property type="nucleotide sequence ID" value="NC_016627.1"/>
</dbReference>
<dbReference type="PRINTS" id="PR01217">
    <property type="entry name" value="PRICHEXTENSN"/>
</dbReference>
<dbReference type="STRING" id="720554.Clocl_1192"/>
<reference evidence="6" key="3">
    <citation type="submission" date="2020-01" db="PDB data bank">
        <title>The unique CBM3-Cthe_0271 from Ruminoclostridium thermocellum and CBM3-Clocl_1192 from Hungateiclostridium clariflavum.</title>
        <authorList>
            <person name="Milana M.V."/>
            <person name="Almog R."/>
            <person name="Yaniv O."/>
            <person name="Oded L."/>
            <person name="Inna R.G."/>
            <person name="Felix F."/>
            <person name="Edward A.B."/>
            <person name="Raphael L."/>
        </authorList>
    </citation>
    <scope>X-RAY CRYSTALLOGRAPHY (1.61 ANGSTROMS) OF 154-301</scope>
</reference>
<dbReference type="GO" id="GO:0005975">
    <property type="term" value="P:carbohydrate metabolic process"/>
    <property type="evidence" value="ECO:0007669"/>
    <property type="project" value="InterPro"/>
</dbReference>
<feature type="compositionally biased region" description="Low complexity" evidence="1">
    <location>
        <begin position="64"/>
        <end position="94"/>
    </location>
</feature>
<feature type="compositionally biased region" description="Low complexity" evidence="1">
    <location>
        <begin position="102"/>
        <end position="138"/>
    </location>
</feature>
<dbReference type="GO" id="GO:0030248">
    <property type="term" value="F:cellulose binding"/>
    <property type="evidence" value="ECO:0007669"/>
    <property type="project" value="InterPro"/>
</dbReference>
<evidence type="ECO:0000256" key="1">
    <source>
        <dbReference type="SAM" id="MobiDB-lite"/>
    </source>
</evidence>
<evidence type="ECO:0000259" key="3">
    <source>
        <dbReference type="PROSITE" id="PS51172"/>
    </source>
</evidence>
<feature type="domain" description="CBM3" evidence="3">
    <location>
        <begin position="151"/>
        <end position="301"/>
    </location>
</feature>
<proteinExistence type="evidence at protein level"/>
<dbReference type="InterPro" id="IPR008965">
    <property type="entry name" value="CBM2/CBM3_carb-bd_dom_sf"/>
</dbReference>
<dbReference type="InterPro" id="IPR001956">
    <property type="entry name" value="CBM3"/>
</dbReference>
<evidence type="ECO:0000256" key="2">
    <source>
        <dbReference type="SAM" id="Phobius"/>
    </source>
</evidence>
<dbReference type="SMART" id="SM01067">
    <property type="entry name" value="CBM_3"/>
    <property type="match status" value="1"/>
</dbReference>
<keyword evidence="2" id="KW-0812">Transmembrane</keyword>
<sequence length="301" mass="33436" precursor="true">MKWFYNVRKRRRIIGLFLFSLFVVIILVFANFSSKNKKTETSTDASIIEATPTKIIVTTKEPEVTPTQLQTPTPTVVPTLTPEPTPTETATPTLTPIPTPTSIPTTISPTATPKPSPTKQNPTPTPKKTVQVKTAEPVKPSPKPVVEPPKAETKIELKYKNGRTNVNTDTIYPMFTIVNKGNQKVKLSNIKIRYYYTKEGNASETFWCDYFTKGSSNVIGSFAKLNNDKNNANSYLEISFSDAAGEIGAGESVELSVGFAKNDWSQYNQKNDYSYSSSTTYFSWNKVTLYVSGKLVFGKEP</sequence>
<dbReference type="HOGENOM" id="CLU_923473_0_0_9"/>
<evidence type="ECO:0000313" key="4">
    <source>
        <dbReference type="EMBL" id="AEV67853.1"/>
    </source>
</evidence>